<evidence type="ECO:0000313" key="1">
    <source>
        <dbReference type="EMBL" id="WGH75641.1"/>
    </source>
</evidence>
<dbReference type="Gene3D" id="3.10.180.10">
    <property type="entry name" value="2,3-Dihydroxybiphenyl 1,2-Dioxygenase, domain 1"/>
    <property type="match status" value="1"/>
</dbReference>
<evidence type="ECO:0000313" key="2">
    <source>
        <dbReference type="Proteomes" id="UP001232001"/>
    </source>
</evidence>
<sequence length="221" mass="26282">MTESTNMEIDHIFIFSNNDGKEADKLVEFGLTEGSNRIHLGQGTTNRKFYFENFFLEVLWVIDEAEIRSDLTSKTKLWERSQFDKNHFSPFGLCLVNSKLTDKLFEQSQIYQPNYFPKGMSIDIITNEKNANLPWTFRLPYRGEKKAHNETTNHKNGIRKLTHTEFEMPFNKDEKEFKTYFKSCENIEFKNGQRNHLTLEFDNKSQKKEMEFNELNLTIKY</sequence>
<gene>
    <name evidence="1" type="ORF">P8625_00320</name>
</gene>
<dbReference type="Proteomes" id="UP001232001">
    <property type="component" value="Chromosome"/>
</dbReference>
<dbReference type="RefSeq" id="WP_279651515.1">
    <property type="nucleotide sequence ID" value="NZ_CP122539.1"/>
</dbReference>
<reference evidence="1 2" key="1">
    <citation type="submission" date="2023-04" db="EMBL/GenBank/DDBJ databases">
        <title>Tenacibaculum tangerinum sp. nov., isolated from sea tidal flat of South Korea.</title>
        <authorList>
            <person name="Lee S.H."/>
            <person name="Kim J.-J."/>
        </authorList>
    </citation>
    <scope>NUCLEOTIDE SEQUENCE [LARGE SCALE GENOMIC DNA]</scope>
    <source>
        <strain evidence="1 2">GRR-S3-23</strain>
    </source>
</reference>
<organism evidence="1 2">
    <name type="scientific">Tenacibaculum tangerinum</name>
    <dbReference type="NCBI Taxonomy" id="3038772"/>
    <lineage>
        <taxon>Bacteria</taxon>
        <taxon>Pseudomonadati</taxon>
        <taxon>Bacteroidota</taxon>
        <taxon>Flavobacteriia</taxon>
        <taxon>Flavobacteriales</taxon>
        <taxon>Flavobacteriaceae</taxon>
        <taxon>Tenacibaculum</taxon>
    </lineage>
</organism>
<dbReference type="EMBL" id="CP122539">
    <property type="protein sequence ID" value="WGH75641.1"/>
    <property type="molecule type" value="Genomic_DNA"/>
</dbReference>
<dbReference type="InterPro" id="IPR029068">
    <property type="entry name" value="Glyas_Bleomycin-R_OHBP_Dase"/>
</dbReference>
<accession>A0ABY8L2H0</accession>
<proteinExistence type="predicted"/>
<protein>
    <recommendedName>
        <fullName evidence="3">Glyoxalase-like domain-containing protein</fullName>
    </recommendedName>
</protein>
<name>A0ABY8L2H0_9FLAO</name>
<keyword evidence="2" id="KW-1185">Reference proteome</keyword>
<evidence type="ECO:0008006" key="3">
    <source>
        <dbReference type="Google" id="ProtNLM"/>
    </source>
</evidence>